<dbReference type="PANTHER" id="PTHR23417">
    <property type="entry name" value="3-DEOXY-D-MANNO-OCTULOSONIC-ACID TRANSFERASE/TRNA GUANINE-N 7 - -METHYLTRANSFERASE"/>
    <property type="match status" value="1"/>
</dbReference>
<dbReference type="SUPFAM" id="SSF53335">
    <property type="entry name" value="S-adenosyl-L-methionine-dependent methyltransferases"/>
    <property type="match status" value="1"/>
</dbReference>
<evidence type="ECO:0000256" key="3">
    <source>
        <dbReference type="ARBA" id="ARBA00011977"/>
    </source>
</evidence>
<evidence type="ECO:0000256" key="5">
    <source>
        <dbReference type="ARBA" id="ARBA00022679"/>
    </source>
</evidence>
<keyword evidence="7" id="KW-0819">tRNA processing</keyword>
<dbReference type="InterPro" id="IPR003358">
    <property type="entry name" value="tRNA_(Gua-N-7)_MeTrfase_Trmb"/>
</dbReference>
<gene>
    <name evidence="9" type="ORF">THTE_1451</name>
</gene>
<dbReference type="PANTHER" id="PTHR23417:SF14">
    <property type="entry name" value="PENTACOTRIPEPTIDE-REPEAT REGION OF PRORP DOMAIN-CONTAINING PROTEIN"/>
    <property type="match status" value="1"/>
</dbReference>
<dbReference type="GO" id="GO:0008176">
    <property type="term" value="F:tRNA (guanine(46)-N7)-methyltransferase activity"/>
    <property type="evidence" value="ECO:0007669"/>
    <property type="project" value="UniProtKB-EC"/>
</dbReference>
<dbReference type="RefSeq" id="WP_095414492.1">
    <property type="nucleotide sequence ID" value="NZ_CP018477.1"/>
</dbReference>
<evidence type="ECO:0000313" key="9">
    <source>
        <dbReference type="EMBL" id="ASV74053.1"/>
    </source>
</evidence>
<evidence type="ECO:0000256" key="8">
    <source>
        <dbReference type="SAM" id="MobiDB-lite"/>
    </source>
</evidence>
<dbReference type="AlphaFoldDB" id="A0A286RDN2"/>
<dbReference type="InterPro" id="IPR029063">
    <property type="entry name" value="SAM-dependent_MTases_sf"/>
</dbReference>
<dbReference type="Proteomes" id="UP000215086">
    <property type="component" value="Chromosome"/>
</dbReference>
<dbReference type="EMBL" id="CP018477">
    <property type="protein sequence ID" value="ASV74053.1"/>
    <property type="molecule type" value="Genomic_DNA"/>
</dbReference>
<keyword evidence="6" id="KW-0949">S-adenosyl-L-methionine</keyword>
<protein>
    <recommendedName>
        <fullName evidence="3">tRNA (guanine(46)-N(7))-methyltransferase</fullName>
        <ecNumber evidence="3">2.1.1.33</ecNumber>
    </recommendedName>
</protein>
<feature type="compositionally biased region" description="Basic residues" evidence="8">
    <location>
        <begin position="259"/>
        <end position="275"/>
    </location>
</feature>
<evidence type="ECO:0000256" key="7">
    <source>
        <dbReference type="ARBA" id="ARBA00022694"/>
    </source>
</evidence>
<accession>A0A286RDN2</accession>
<dbReference type="Gene3D" id="3.40.50.150">
    <property type="entry name" value="Vaccinia Virus protein VP39"/>
    <property type="match status" value="1"/>
</dbReference>
<evidence type="ECO:0000256" key="1">
    <source>
        <dbReference type="ARBA" id="ARBA00000142"/>
    </source>
</evidence>
<keyword evidence="5 9" id="KW-0808">Transferase</keyword>
<dbReference type="PROSITE" id="PS51625">
    <property type="entry name" value="SAM_MT_TRMB"/>
    <property type="match status" value="1"/>
</dbReference>
<dbReference type="CDD" id="cd02440">
    <property type="entry name" value="AdoMet_MTases"/>
    <property type="match status" value="1"/>
</dbReference>
<dbReference type="GO" id="GO:0043527">
    <property type="term" value="C:tRNA methyltransferase complex"/>
    <property type="evidence" value="ECO:0007669"/>
    <property type="project" value="TreeGrafter"/>
</dbReference>
<proteinExistence type="predicted"/>
<dbReference type="Pfam" id="PF02390">
    <property type="entry name" value="Methyltransf_4"/>
    <property type="match status" value="1"/>
</dbReference>
<dbReference type="KEGG" id="ttf:THTE_1451"/>
<dbReference type="EC" id="2.1.1.33" evidence="3"/>
<organism evidence="9 10">
    <name type="scientific">Thermogutta terrifontis</name>
    <dbReference type="NCBI Taxonomy" id="1331910"/>
    <lineage>
        <taxon>Bacteria</taxon>
        <taxon>Pseudomonadati</taxon>
        <taxon>Planctomycetota</taxon>
        <taxon>Planctomycetia</taxon>
        <taxon>Pirellulales</taxon>
        <taxon>Thermoguttaceae</taxon>
        <taxon>Thermogutta</taxon>
    </lineage>
</organism>
<keyword evidence="4 9" id="KW-0489">Methyltransferase</keyword>
<name>A0A286RDN2_9BACT</name>
<evidence type="ECO:0000256" key="2">
    <source>
        <dbReference type="ARBA" id="ARBA00003015"/>
    </source>
</evidence>
<evidence type="ECO:0000313" key="10">
    <source>
        <dbReference type="Proteomes" id="UP000215086"/>
    </source>
</evidence>
<evidence type="ECO:0000256" key="4">
    <source>
        <dbReference type="ARBA" id="ARBA00022603"/>
    </source>
</evidence>
<evidence type="ECO:0000256" key="6">
    <source>
        <dbReference type="ARBA" id="ARBA00022691"/>
    </source>
</evidence>
<comment type="catalytic activity">
    <reaction evidence="1">
        <text>guanosine(46) in tRNA + S-adenosyl-L-methionine = N(7)-methylguanosine(46) in tRNA + S-adenosyl-L-homocysteine</text>
        <dbReference type="Rhea" id="RHEA:42708"/>
        <dbReference type="Rhea" id="RHEA-COMP:10188"/>
        <dbReference type="Rhea" id="RHEA-COMP:10189"/>
        <dbReference type="ChEBI" id="CHEBI:57856"/>
        <dbReference type="ChEBI" id="CHEBI:59789"/>
        <dbReference type="ChEBI" id="CHEBI:74269"/>
        <dbReference type="ChEBI" id="CHEBI:74480"/>
        <dbReference type="EC" id="2.1.1.33"/>
    </reaction>
</comment>
<reference evidence="9 10" key="1">
    <citation type="journal article" name="Front. Microbiol.">
        <title>Sugar Metabolism of the First Thermophilic Planctomycete Thermogutta terrifontis: Comparative Genomic and Transcriptomic Approaches.</title>
        <authorList>
            <person name="Elcheninov A.G."/>
            <person name="Menzel P."/>
            <person name="Gudbergsdottir S.R."/>
            <person name="Slesarev A.I."/>
            <person name="Kadnikov V.V."/>
            <person name="Krogh A."/>
            <person name="Bonch-Osmolovskaya E.A."/>
            <person name="Peng X."/>
            <person name="Kublanov I.V."/>
        </authorList>
    </citation>
    <scope>NUCLEOTIDE SEQUENCE [LARGE SCALE GENOMIC DNA]</scope>
    <source>
        <strain evidence="9 10">R1</strain>
    </source>
</reference>
<comment type="function">
    <text evidence="2">Catalyzes the formation of N(7)-methylguanine at position 46 (m7G46) in tRNA.</text>
</comment>
<keyword evidence="10" id="KW-1185">Reference proteome</keyword>
<sequence>MKRAKDYREGDVEYEFGVPIPGRILPPEQWVKTAIKRLPPPGPIDWSAVFGREAPLVLDIGCGNGRFTLASALRRPEFNHVGLDILPVVIRYATRRANQRGLSNVRFLVCGGHEFLENYVAPHSVTEIHVYHPQPYKDPEKQHRRLLTPAFLALVHRALVPGGLFVLQTDNPAYWRYVRPLVDHFFHFQDQEGPWPDMPEGRTRREIYARLKGLPIFRGYGYARQDLTDEDATALAARLPPPVFSAEEDRDPLEEGRTRCSHRPKPRRIRRTRRR</sequence>
<feature type="region of interest" description="Disordered" evidence="8">
    <location>
        <begin position="238"/>
        <end position="275"/>
    </location>
</feature>
<dbReference type="OrthoDB" id="210480at2"/>